<dbReference type="Proteomes" id="UP000245916">
    <property type="component" value="Unassembled WGS sequence"/>
</dbReference>
<feature type="domain" description="Trehalase-like N-terminal" evidence="2">
    <location>
        <begin position="8"/>
        <end position="164"/>
    </location>
</feature>
<evidence type="ECO:0000313" key="3">
    <source>
        <dbReference type="EMBL" id="PWG03416.1"/>
    </source>
</evidence>
<dbReference type="InterPro" id="IPR011613">
    <property type="entry name" value="GH15-like"/>
</dbReference>
<dbReference type="InterPro" id="IPR045582">
    <property type="entry name" value="Trehalase-like_N"/>
</dbReference>
<feature type="domain" description="GH15-like" evidence="1">
    <location>
        <begin position="228"/>
        <end position="594"/>
    </location>
</feature>
<organism evidence="3 4">
    <name type="scientific">Allosphingosinicella humi</name>
    <dbReference type="NCBI Taxonomy" id="2068657"/>
    <lineage>
        <taxon>Bacteria</taxon>
        <taxon>Pseudomonadati</taxon>
        <taxon>Pseudomonadota</taxon>
        <taxon>Alphaproteobacteria</taxon>
        <taxon>Sphingomonadales</taxon>
        <taxon>Sphingomonadaceae</taxon>
        <taxon>Allosphingosinicella</taxon>
    </lineage>
</organism>
<reference evidence="3 4" key="1">
    <citation type="submission" date="2018-05" db="EMBL/GenBank/DDBJ databases">
        <title>Genome of Sphingosinicella humi QZX222.</title>
        <authorList>
            <person name="Qiao Z."/>
            <person name="Wang G."/>
        </authorList>
    </citation>
    <scope>NUCLEOTIDE SEQUENCE [LARGE SCALE GENOMIC DNA]</scope>
    <source>
        <strain evidence="3 4">QZX222</strain>
    </source>
</reference>
<accession>A0A2U2J4Z6</accession>
<proteinExistence type="predicted"/>
<dbReference type="SUPFAM" id="SSF48208">
    <property type="entry name" value="Six-hairpin glycosidases"/>
    <property type="match status" value="1"/>
</dbReference>
<dbReference type="Pfam" id="PF19291">
    <property type="entry name" value="TREH_N"/>
    <property type="match status" value="1"/>
</dbReference>
<evidence type="ECO:0000259" key="1">
    <source>
        <dbReference type="Pfam" id="PF00723"/>
    </source>
</evidence>
<dbReference type="Gene3D" id="1.50.10.10">
    <property type="match status" value="1"/>
</dbReference>
<gene>
    <name evidence="3" type="ORF">DF286_11455</name>
</gene>
<dbReference type="InterPro" id="IPR012341">
    <property type="entry name" value="6hp_glycosidase-like_sf"/>
</dbReference>
<dbReference type="EMBL" id="QFFF01000001">
    <property type="protein sequence ID" value="PWG03416.1"/>
    <property type="molecule type" value="Genomic_DNA"/>
</dbReference>
<evidence type="ECO:0000313" key="4">
    <source>
        <dbReference type="Proteomes" id="UP000245916"/>
    </source>
</evidence>
<dbReference type="InterPro" id="IPR008928">
    <property type="entry name" value="6-hairpin_glycosidase_sf"/>
</dbReference>
<dbReference type="AlphaFoldDB" id="A0A2U2J4Z6"/>
<protein>
    <submittedName>
        <fullName evidence="3">Glucoamylase</fullName>
    </submittedName>
</protein>
<name>A0A2U2J4Z6_9SPHN</name>
<keyword evidence="4" id="KW-1185">Reference proteome</keyword>
<dbReference type="OrthoDB" id="3902805at2"/>
<dbReference type="PANTHER" id="PTHR31616">
    <property type="entry name" value="TREHALASE"/>
    <property type="match status" value="1"/>
</dbReference>
<dbReference type="GO" id="GO:0005975">
    <property type="term" value="P:carbohydrate metabolic process"/>
    <property type="evidence" value="ECO:0007669"/>
    <property type="project" value="InterPro"/>
</dbReference>
<sequence>MAEDKPTFWTGGHGRRRIEDYGLIGDSETAALVSRTGSIDWLCWPRFDSEACLAALLGDEGNGFWRIAPCGEIRGTRRRYRGNTLILETLFETDEGKVLLIDLMPLRGRNSDIVRVLVGREGRVTIRSVLDLRFEYGKLRPLIRRVEDGEISAIAGPHGIVLRSDRELSVEETAIVGECTVEEGDRVNFVLTYFPSHTDVPEPVDVAAAVKETEAFWQDWAGRCTYKGPYRDAVVRSLVTLKALTYRPTGGTVAAATASLPESMGGERNWDYRYCWLRDAAFMLLAFVHGGYREEAAAWRDWLIRAGAGEPGDAKPLYALDGDQGILERPAPWLKGFNGSQPVRFGNAAHDQLQLDVFGEVIDSLHLARGRGLEADGYEWDLQRKLLEALEKCWQGPDAGIWEVRSNPQNFIHSKVLAWAAFDRGVRSFEGHCEHGVLERWARVRDEIRDQVLARGFDRERNSFVRSYESRELDASTLLLPIVGFIDANDPRAIGTTRAIETELMKDGLVQRYDTSRSPDGLPPGEGSFLACSFWLVDNYHLQGRRDDAHALFERLLGLANDLGLLSEQYNAAKGFMLGNFPQALSHLALVNSAYNLSEAKGPAEERLSKASPRPAGPA</sequence>
<dbReference type="GO" id="GO:0004553">
    <property type="term" value="F:hydrolase activity, hydrolyzing O-glycosyl compounds"/>
    <property type="evidence" value="ECO:0007669"/>
    <property type="project" value="UniProtKB-ARBA"/>
</dbReference>
<evidence type="ECO:0000259" key="2">
    <source>
        <dbReference type="Pfam" id="PF19291"/>
    </source>
</evidence>
<comment type="caution">
    <text evidence="3">The sequence shown here is derived from an EMBL/GenBank/DDBJ whole genome shotgun (WGS) entry which is preliminary data.</text>
</comment>
<dbReference type="RefSeq" id="WP_109271554.1">
    <property type="nucleotide sequence ID" value="NZ_QFFF01000001.1"/>
</dbReference>
<dbReference type="PANTHER" id="PTHR31616:SF0">
    <property type="entry name" value="GLUCAN 1,4-ALPHA-GLUCOSIDASE"/>
    <property type="match status" value="1"/>
</dbReference>
<dbReference type="Pfam" id="PF00723">
    <property type="entry name" value="Glyco_hydro_15"/>
    <property type="match status" value="1"/>
</dbReference>